<dbReference type="Proteomes" id="UP000307173">
    <property type="component" value="Unassembled WGS sequence"/>
</dbReference>
<name>A0A4T0X216_9ASCO</name>
<feature type="region of interest" description="Disordered" evidence="1">
    <location>
        <begin position="47"/>
        <end position="86"/>
    </location>
</feature>
<keyword evidence="3" id="KW-1185">Reference proteome</keyword>
<protein>
    <submittedName>
        <fullName evidence="2">Uncharacterized protein</fullName>
    </submittedName>
</protein>
<gene>
    <name evidence="2" type="ORF">CANINC_002097</name>
</gene>
<dbReference type="OrthoDB" id="3996734at2759"/>
<organism evidence="2 3">
    <name type="scientific">Pichia inconspicua</name>
    <dbReference type="NCBI Taxonomy" id="52247"/>
    <lineage>
        <taxon>Eukaryota</taxon>
        <taxon>Fungi</taxon>
        <taxon>Dikarya</taxon>
        <taxon>Ascomycota</taxon>
        <taxon>Saccharomycotina</taxon>
        <taxon>Pichiomycetes</taxon>
        <taxon>Pichiales</taxon>
        <taxon>Pichiaceae</taxon>
        <taxon>Pichia</taxon>
    </lineage>
</organism>
<evidence type="ECO:0000313" key="2">
    <source>
        <dbReference type="EMBL" id="TID29140.1"/>
    </source>
</evidence>
<dbReference type="AlphaFoldDB" id="A0A4T0X216"/>
<dbReference type="EMBL" id="SELW01000331">
    <property type="protein sequence ID" value="TID29140.1"/>
    <property type="molecule type" value="Genomic_DNA"/>
</dbReference>
<accession>A0A4T0X216</accession>
<comment type="caution">
    <text evidence="2">The sequence shown here is derived from an EMBL/GenBank/DDBJ whole genome shotgun (WGS) entry which is preliminary data.</text>
</comment>
<feature type="compositionally biased region" description="Low complexity" evidence="1">
    <location>
        <begin position="761"/>
        <end position="777"/>
    </location>
</feature>
<reference evidence="2 3" key="1">
    <citation type="journal article" date="2019" name="Front. Genet.">
        <title>Whole-Genome Sequencing of the Opportunistic Yeast Pathogen Candida inconspicua Uncovers Its Hybrid Origin.</title>
        <authorList>
            <person name="Mixao V."/>
            <person name="Hansen A.P."/>
            <person name="Saus E."/>
            <person name="Boekhout T."/>
            <person name="Lass-Florl C."/>
            <person name="Gabaldon T."/>
        </authorList>
    </citation>
    <scope>NUCLEOTIDE SEQUENCE [LARGE SCALE GENOMIC DNA]</scope>
    <source>
        <strain evidence="2 3">CBS 180</strain>
    </source>
</reference>
<dbReference type="STRING" id="52247.A0A4T0X216"/>
<evidence type="ECO:0000256" key="1">
    <source>
        <dbReference type="SAM" id="MobiDB-lite"/>
    </source>
</evidence>
<feature type="region of interest" description="Disordered" evidence="1">
    <location>
        <begin position="761"/>
        <end position="789"/>
    </location>
</feature>
<evidence type="ECO:0000313" key="3">
    <source>
        <dbReference type="Proteomes" id="UP000307173"/>
    </source>
</evidence>
<feature type="compositionally biased region" description="Low complexity" evidence="1">
    <location>
        <begin position="65"/>
        <end position="86"/>
    </location>
</feature>
<proteinExistence type="predicted"/>
<sequence length="903" mass="102804">MIKRSFINTLPSQLKTLILDNDDSDLDQYSSSLRKSDLDISSVVESTDSSTSTTFGSPDLEDNLSENSSENSNSNSNSNSPSLSASSDDAASINSISTVHSFDSSILNILPNIDSNAKFFLLEKILEQKGIIFTEFNSIKLKLFDVDSTLNPFEFDKLVSKLDSNSRILLCEKIKLIYGFNSLISFIIRLINILNFSTFFSIFDITSNIKLYGFYSLSYNNPVEILIKQIRKDLFIVKSFKEFTIQEMKKEHDFHLPYKEFKRLNLNNGNLVVVKILFKNEQKSIDLSLIKPFLSKMKMLHLSLENESKLKPFNDLIDQYGSNLEYLKFGVNRGTFKKIPNKNNINTLKLVNIDNLNFINDIKDCSSLDVFFDNWELRNNCDIKFQSNFIINFQVNQQINNLKTLNIFHTYIDSKDLNKLKYFPNLTHSKISYVILDDNGFDLRECKKLQELKIHFTYQKLLDDLNGLEDDTVSKYSENIHWPQNLKKLSITIHNIKNLIQNFSIRLNILRKIAKPLPPSIVDLCIDISYDTGGSGPELYSISRDDILKISNLINIILTNNLENLKLKGISRYNYKIGKPLIFSAINFPKSLKLLSLNDFILDYNFLEFTQLKKLYFEHSLFDFNFKLPNSEEILIEKCTFKDLSYVPATSSKIEFKMCTFRKVPSYSDDVSNIVINNCRVMEQPTNNTFQFQQQLQAKNTSRNLQTQPNIQISSPPLPQTTTVTNPQSWNLPPLFNNGYQQIPTNFMTKELEMQLSALSLSSGSGTPTTSNTGAGSITPVSPPLSSTESLGMHTMQKRADSFNATASGPPISSQFLNRSLTTNTFDLEQQRQLHAFAQMHNNYYDSSFISPLYPGQGQSQGQVQIQQELLGVNTMNSGIDFSTLNIDLLNNFGGSNNNGGFM</sequence>